<comment type="similarity">
    <text evidence="2">Belongs to the Tim44 family.</text>
</comment>
<dbReference type="PANTHER" id="PTHR10721:SF1">
    <property type="entry name" value="MITOCHONDRIAL IMPORT INNER MEMBRANE TRANSLOCASE SUBUNIT TIM44"/>
    <property type="match status" value="1"/>
</dbReference>
<keyword evidence="3" id="KW-0809">Transit peptide</keyword>
<evidence type="ECO:0000313" key="7">
    <source>
        <dbReference type="EMBL" id="PNG25848.1"/>
    </source>
</evidence>
<dbReference type="SMART" id="SM00978">
    <property type="entry name" value="Tim44"/>
    <property type="match status" value="1"/>
</dbReference>
<dbReference type="GO" id="GO:0030150">
    <property type="term" value="P:protein import into mitochondrial matrix"/>
    <property type="evidence" value="ECO:0007669"/>
    <property type="project" value="TreeGrafter"/>
</dbReference>
<keyword evidence="4" id="KW-0472">Membrane</keyword>
<protein>
    <submittedName>
        <fullName evidence="7">Calcium-binding protein</fullName>
    </submittedName>
</protein>
<dbReference type="PIRSF" id="PIRSF031890">
    <property type="entry name" value="UCP031890_transporter_Tim44"/>
    <property type="match status" value="1"/>
</dbReference>
<dbReference type="GO" id="GO:0016020">
    <property type="term" value="C:membrane"/>
    <property type="evidence" value="ECO:0007669"/>
    <property type="project" value="UniProtKB-SubCell"/>
</dbReference>
<dbReference type="GO" id="GO:0051087">
    <property type="term" value="F:protein-folding chaperone binding"/>
    <property type="evidence" value="ECO:0007669"/>
    <property type="project" value="TreeGrafter"/>
</dbReference>
<comment type="caution">
    <text evidence="7">The sequence shown here is derived from an EMBL/GenBank/DDBJ whole genome shotgun (WGS) entry which is preliminary data.</text>
</comment>
<evidence type="ECO:0000256" key="3">
    <source>
        <dbReference type="ARBA" id="ARBA00022946"/>
    </source>
</evidence>
<dbReference type="InterPro" id="IPR016985">
    <property type="entry name" value="UCP031890_Tim44-rel"/>
</dbReference>
<name>A0A2J7TGF7_METSI</name>
<dbReference type="InterPro" id="IPR007379">
    <property type="entry name" value="Tim44-like_dom"/>
</dbReference>
<proteinExistence type="inferred from homology"/>
<evidence type="ECO:0000256" key="2">
    <source>
        <dbReference type="ARBA" id="ARBA00009597"/>
    </source>
</evidence>
<gene>
    <name evidence="7" type="ORF">CR492_10930</name>
</gene>
<feature type="domain" description="Tim44-like" evidence="6">
    <location>
        <begin position="91"/>
        <end position="237"/>
    </location>
</feature>
<evidence type="ECO:0000256" key="1">
    <source>
        <dbReference type="ARBA" id="ARBA00004370"/>
    </source>
</evidence>
<dbReference type="Proteomes" id="UP000236286">
    <property type="component" value="Unassembled WGS sequence"/>
</dbReference>
<dbReference type="AlphaFoldDB" id="A0A2J7TGF7"/>
<dbReference type="OrthoDB" id="9798618at2"/>
<dbReference type="SUPFAM" id="SSF54427">
    <property type="entry name" value="NTF2-like"/>
    <property type="match status" value="1"/>
</dbReference>
<evidence type="ECO:0000256" key="5">
    <source>
        <dbReference type="SAM" id="MobiDB-lite"/>
    </source>
</evidence>
<evidence type="ECO:0000313" key="8">
    <source>
        <dbReference type="Proteomes" id="UP000236286"/>
    </source>
</evidence>
<dbReference type="PANTHER" id="PTHR10721">
    <property type="entry name" value="MITOCHONDRIAL IMPORT INNER MEMBRANE TRANSLOCASE SUBUNIT TIM44"/>
    <property type="match status" value="1"/>
</dbReference>
<organism evidence="7 8">
    <name type="scientific">Methylocella silvestris</name>
    <dbReference type="NCBI Taxonomy" id="199596"/>
    <lineage>
        <taxon>Bacteria</taxon>
        <taxon>Pseudomonadati</taxon>
        <taxon>Pseudomonadota</taxon>
        <taxon>Alphaproteobacteria</taxon>
        <taxon>Hyphomicrobiales</taxon>
        <taxon>Beijerinckiaceae</taxon>
        <taxon>Methylocella</taxon>
    </lineage>
</organism>
<dbReference type="Gene3D" id="3.10.450.240">
    <property type="match status" value="1"/>
</dbReference>
<feature type="region of interest" description="Disordered" evidence="5">
    <location>
        <begin position="33"/>
        <end position="57"/>
    </location>
</feature>
<dbReference type="EMBL" id="PDZR01000011">
    <property type="protein sequence ID" value="PNG25848.1"/>
    <property type="molecule type" value="Genomic_DNA"/>
</dbReference>
<comment type="subcellular location">
    <subcellularLocation>
        <location evidence="1">Membrane</location>
    </subcellularLocation>
</comment>
<dbReference type="InterPro" id="IPR032710">
    <property type="entry name" value="NTF2-like_dom_sf"/>
</dbReference>
<dbReference type="InterPro" id="IPR039544">
    <property type="entry name" value="Tim44-like"/>
</dbReference>
<dbReference type="Pfam" id="PF04280">
    <property type="entry name" value="Tim44"/>
    <property type="match status" value="1"/>
</dbReference>
<reference evidence="7 8" key="1">
    <citation type="submission" date="2017-10" db="EMBL/GenBank/DDBJ databases">
        <title>Genome announcement of Methylocella silvestris TVC from permafrost.</title>
        <authorList>
            <person name="Wang J."/>
            <person name="Geng K."/>
            <person name="Ul-Haque F."/>
            <person name="Crombie A.T."/>
            <person name="Street L.E."/>
            <person name="Wookey P.A."/>
            <person name="Murrell J.C."/>
            <person name="Pratscher J."/>
        </authorList>
    </citation>
    <scope>NUCLEOTIDE SEQUENCE [LARGE SCALE GENOMIC DNA]</scope>
    <source>
        <strain evidence="7 8">TVC</strain>
    </source>
</reference>
<dbReference type="RefSeq" id="WP_102843788.1">
    <property type="nucleotide sequence ID" value="NZ_PDZR01000011.1"/>
</dbReference>
<sequence length="239" mass="25728">MQNSFDISTLIFALLAAFVVWKLRSILGARTGTEKPPRNPFIAGEPTPPKRPGEGDGKVIPLPGASAPIAQSGAVDPASRWKPYAEPGSKAWAGLDAIAAADRSFEVKSFLEGAKTAYEMIVIGFADGDRKMLQNLLDKSVYDSFVAALTEREKRGDKIETSFVAIDNGAIADAELNGRTAEIAVRFSAQIITATRNAAGTVIEGNPEQVVEINDTWRFARDIGARDPNWKLVSTGDQH</sequence>
<evidence type="ECO:0000259" key="6">
    <source>
        <dbReference type="SMART" id="SM00978"/>
    </source>
</evidence>
<evidence type="ECO:0000256" key="4">
    <source>
        <dbReference type="ARBA" id="ARBA00023136"/>
    </source>
</evidence>
<accession>A0A2J7TGF7</accession>
<dbReference type="NCBIfam" id="NF033779">
    <property type="entry name" value="Tim44_TimA_adap"/>
    <property type="match status" value="1"/>
</dbReference>